<name>A6JKP6_RAT</name>
<organism evidence="1 2">
    <name type="scientific">Rattus norvegicus</name>
    <name type="common">Rat</name>
    <dbReference type="NCBI Taxonomy" id="10116"/>
    <lineage>
        <taxon>Eukaryota</taxon>
        <taxon>Metazoa</taxon>
        <taxon>Chordata</taxon>
        <taxon>Craniata</taxon>
        <taxon>Vertebrata</taxon>
        <taxon>Euteleostomi</taxon>
        <taxon>Mammalia</taxon>
        <taxon>Eutheria</taxon>
        <taxon>Euarchontoglires</taxon>
        <taxon>Glires</taxon>
        <taxon>Rodentia</taxon>
        <taxon>Myomorpha</taxon>
        <taxon>Muroidea</taxon>
        <taxon>Muridae</taxon>
        <taxon>Murinae</taxon>
        <taxon>Rattus</taxon>
    </lineage>
</organism>
<gene>
    <name evidence="1" type="ORF">rCG_60980</name>
</gene>
<dbReference type="EMBL" id="CH473988">
    <property type="protein sequence ID" value="EDL97262.1"/>
    <property type="molecule type" value="Genomic_DNA"/>
</dbReference>
<accession>A6JKP6</accession>
<proteinExistence type="predicted"/>
<evidence type="ECO:0000313" key="2">
    <source>
        <dbReference type="Proteomes" id="UP000234681"/>
    </source>
</evidence>
<evidence type="ECO:0000313" key="1">
    <source>
        <dbReference type="EMBL" id="EDL97262.1"/>
    </source>
</evidence>
<dbReference type="AlphaFoldDB" id="A6JKP6"/>
<reference evidence="2" key="1">
    <citation type="submission" date="2005-09" db="EMBL/GenBank/DDBJ databases">
        <authorList>
            <person name="Mural R.J."/>
            <person name="Li P.W."/>
            <person name="Adams M.D."/>
            <person name="Amanatides P.G."/>
            <person name="Baden-Tillson H."/>
            <person name="Barnstead M."/>
            <person name="Chin S.H."/>
            <person name="Dew I."/>
            <person name="Evans C.A."/>
            <person name="Ferriera S."/>
            <person name="Flanigan M."/>
            <person name="Fosler C."/>
            <person name="Glodek A."/>
            <person name="Gu Z."/>
            <person name="Holt R.A."/>
            <person name="Jennings D."/>
            <person name="Kraft C.L."/>
            <person name="Lu F."/>
            <person name="Nguyen T."/>
            <person name="Nusskern D.R."/>
            <person name="Pfannkoch C.M."/>
            <person name="Sitter C."/>
            <person name="Sutton G.G."/>
            <person name="Venter J.C."/>
            <person name="Wang Z."/>
            <person name="Woodage T."/>
            <person name="Zheng X.H."/>
            <person name="Zhong F."/>
        </authorList>
    </citation>
    <scope>NUCLEOTIDE SEQUENCE [LARGE SCALE GENOMIC DNA]</scope>
    <source>
        <strain>BN</strain>
        <strain evidence="2">Sprague-Dawley</strain>
    </source>
</reference>
<protein>
    <submittedName>
        <fullName evidence="1">RCG60980</fullName>
    </submittedName>
</protein>
<sequence length="68" mass="7789">MSGLRAVTEKTGPEALQKKGPLIMVWCHLLVIPALRRMAAGLGLSWAYRGYHKLWTGHRESWWLSDTR</sequence>
<dbReference type="Proteomes" id="UP000234681">
    <property type="component" value="Chromosome 20"/>
</dbReference>